<name>A0A8H3G195_9LECA</name>
<dbReference type="Gene3D" id="3.30.559.30">
    <property type="entry name" value="Nonribosomal peptide synthetase, condensation domain"/>
    <property type="match status" value="1"/>
</dbReference>
<evidence type="ECO:0000256" key="1">
    <source>
        <dbReference type="ARBA" id="ARBA00029454"/>
    </source>
</evidence>
<gene>
    <name evidence="2" type="ORF">ALECFALPRED_006073</name>
</gene>
<keyword evidence="3" id="KW-1185">Reference proteome</keyword>
<organism evidence="2 3">
    <name type="scientific">Alectoria fallacina</name>
    <dbReference type="NCBI Taxonomy" id="1903189"/>
    <lineage>
        <taxon>Eukaryota</taxon>
        <taxon>Fungi</taxon>
        <taxon>Dikarya</taxon>
        <taxon>Ascomycota</taxon>
        <taxon>Pezizomycotina</taxon>
        <taxon>Lecanoromycetes</taxon>
        <taxon>OSLEUM clade</taxon>
        <taxon>Lecanoromycetidae</taxon>
        <taxon>Lecanorales</taxon>
        <taxon>Lecanorineae</taxon>
        <taxon>Parmeliaceae</taxon>
        <taxon>Alectoria</taxon>
    </lineage>
</organism>
<dbReference type="Proteomes" id="UP000664203">
    <property type="component" value="Unassembled WGS sequence"/>
</dbReference>
<reference evidence="2" key="1">
    <citation type="submission" date="2021-03" db="EMBL/GenBank/DDBJ databases">
        <authorList>
            <person name="Tagirdzhanova G."/>
        </authorList>
    </citation>
    <scope>NUCLEOTIDE SEQUENCE</scope>
</reference>
<comment type="similarity">
    <text evidence="1">Belongs to the NRP synthetase family.</text>
</comment>
<proteinExistence type="inferred from homology"/>
<dbReference type="AlphaFoldDB" id="A0A8H3G195"/>
<comment type="caution">
    <text evidence="2">The sequence shown here is derived from an EMBL/GenBank/DDBJ whole genome shotgun (WGS) entry which is preliminary data.</text>
</comment>
<dbReference type="EMBL" id="CAJPDR010000387">
    <property type="protein sequence ID" value="CAF9934744.1"/>
    <property type="molecule type" value="Genomic_DNA"/>
</dbReference>
<evidence type="ECO:0008006" key="4">
    <source>
        <dbReference type="Google" id="ProtNLM"/>
    </source>
</evidence>
<evidence type="ECO:0000313" key="2">
    <source>
        <dbReference type="EMBL" id="CAF9934744.1"/>
    </source>
</evidence>
<dbReference type="SUPFAM" id="SSF52777">
    <property type="entry name" value="CoA-dependent acyltransferases"/>
    <property type="match status" value="1"/>
</dbReference>
<protein>
    <recommendedName>
        <fullName evidence="4">Condensation domain-containing protein</fullName>
    </recommendedName>
</protein>
<dbReference type="PANTHER" id="PTHR45398">
    <property type="match status" value="1"/>
</dbReference>
<evidence type="ECO:0000313" key="3">
    <source>
        <dbReference type="Proteomes" id="UP000664203"/>
    </source>
</evidence>
<sequence length="262" mass="28961">MGSFRLANDYWQEYTKNVKQCYLSSTNGHAGVQDISESFEAISIAFRGAKDLQNFCKEHGIEQDIAIRTAWVLVLGRYTDLEEVCFCVHDRRRGDTLSGICRMNINPGDTLTAMLARVQEDAVKSSYFHIDLLQETLSTVGGFRLPEVCNSAVVQIRGQSHDTALEPTGYDIAVCIANSTGLFIQYQPSTVSSALTLRIAQTFEKTLSSILFAEIGSLLGDLEMLSDSQEKQIAEWNSTSIESVPCLVLEMVEKQAGHENSG</sequence>
<dbReference type="PANTHER" id="PTHR45398:SF1">
    <property type="entry name" value="ENZYME, PUTATIVE (JCVI)-RELATED"/>
    <property type="match status" value="1"/>
</dbReference>
<accession>A0A8H3G195</accession>